<dbReference type="Gene3D" id="1.20.141.10">
    <property type="entry name" value="Chitosanase, subunit A, domain 1"/>
    <property type="match status" value="1"/>
</dbReference>
<evidence type="ECO:0000259" key="1">
    <source>
        <dbReference type="Pfam" id="PF05838"/>
    </source>
</evidence>
<reference evidence="3 4" key="1">
    <citation type="journal article" date="2012" name="BMC Genomics">
        <title>Comparative genomics of the classical Bordetella subspecies: the evolution and exchange of virulence-associated diversity amongst closely related pathogens.</title>
        <authorList>
            <person name="Park J."/>
            <person name="Zhang Y."/>
            <person name="Buboltz A.M."/>
            <person name="Zhang X."/>
            <person name="Schuster S.C."/>
            <person name="Ahuja U."/>
            <person name="Liu M."/>
            <person name="Miller J.F."/>
            <person name="Sebaihia M."/>
            <person name="Bentley S.D."/>
            <person name="Parkhill J."/>
            <person name="Harvill E.T."/>
        </authorList>
    </citation>
    <scope>NUCLEOTIDE SEQUENCE [LARGE SCALE GENOMIC DNA]</scope>
    <source>
        <strain evidence="3 4">Bpp5</strain>
    </source>
</reference>
<dbReference type="InterPro" id="IPR018537">
    <property type="entry name" value="Peptidoglycan-bd_3"/>
</dbReference>
<evidence type="ECO:0000313" key="3">
    <source>
        <dbReference type="EMBL" id="CCJ48976.1"/>
    </source>
</evidence>
<protein>
    <submittedName>
        <fullName evidence="3">Uncharacterized protein</fullName>
    </submittedName>
</protein>
<evidence type="ECO:0000259" key="2">
    <source>
        <dbReference type="Pfam" id="PF09374"/>
    </source>
</evidence>
<name>K0MG55_BORPB</name>
<sequence>MNFDTAFDRLIGHEGGYSNNPADPGGETMWGVTAAVARANGYTGPMRDMPRDTAKAIYRARYWTPIRGDMLPAAVAFQVFDAAVNHGTGQAAKWLQAAVGTVQDGQIGPLTLNAAAGMNPTMLALLFNSARMRFYTNLPTWPTFGKGWARRVAANLKYAAQDI</sequence>
<dbReference type="InterPro" id="IPR023346">
    <property type="entry name" value="Lysozyme-like_dom_sf"/>
</dbReference>
<dbReference type="SUPFAM" id="SSF53955">
    <property type="entry name" value="Lysozyme-like"/>
    <property type="match status" value="1"/>
</dbReference>
<organism evidence="3 4">
    <name type="scientific">Bordetella parapertussis (strain Bpp5)</name>
    <dbReference type="NCBI Taxonomy" id="1208660"/>
    <lineage>
        <taxon>Bacteria</taxon>
        <taxon>Pseudomonadati</taxon>
        <taxon>Pseudomonadota</taxon>
        <taxon>Betaproteobacteria</taxon>
        <taxon>Burkholderiales</taxon>
        <taxon>Alcaligenaceae</taxon>
        <taxon>Bordetella</taxon>
    </lineage>
</organism>
<dbReference type="Proteomes" id="UP000008035">
    <property type="component" value="Chromosome"/>
</dbReference>
<evidence type="ECO:0000313" key="4">
    <source>
        <dbReference type="Proteomes" id="UP000008035"/>
    </source>
</evidence>
<feature type="domain" description="TtsA-like Glycoside hydrolase family 108" evidence="1">
    <location>
        <begin position="8"/>
        <end position="87"/>
    </location>
</feature>
<dbReference type="CDD" id="cd13926">
    <property type="entry name" value="N-acetylmuramidase_GH108"/>
    <property type="match status" value="1"/>
</dbReference>
<dbReference type="EMBL" id="HE965803">
    <property type="protein sequence ID" value="CCJ48976.1"/>
    <property type="molecule type" value="Genomic_DNA"/>
</dbReference>
<dbReference type="KEGG" id="bpar:BN117_1643"/>
<dbReference type="RefSeq" id="WP_015039468.1">
    <property type="nucleotide sequence ID" value="NC_018828.1"/>
</dbReference>
<dbReference type="Pfam" id="PF09374">
    <property type="entry name" value="PG_binding_3"/>
    <property type="match status" value="1"/>
</dbReference>
<gene>
    <name evidence="3" type="ordered locus">BN117_1643</name>
</gene>
<proteinExistence type="predicted"/>
<dbReference type="AlphaFoldDB" id="K0MG55"/>
<feature type="domain" description="Peptidoglycan binding" evidence="2">
    <location>
        <begin position="91"/>
        <end position="151"/>
    </location>
</feature>
<dbReference type="Pfam" id="PF05838">
    <property type="entry name" value="Glyco_hydro_108"/>
    <property type="match status" value="1"/>
</dbReference>
<dbReference type="InterPro" id="IPR008565">
    <property type="entry name" value="TtsA-like_GH18_dom"/>
</dbReference>
<dbReference type="HOGENOM" id="CLU_082693_1_0_4"/>
<accession>K0MG55</accession>